<evidence type="ECO:0000313" key="3">
    <source>
        <dbReference type="Proteomes" id="UP000315471"/>
    </source>
</evidence>
<dbReference type="OrthoDB" id="280018at2"/>
<dbReference type="AlphaFoldDB" id="A0A5C6E7Q8"/>
<feature type="transmembrane region" description="Helical" evidence="1">
    <location>
        <begin position="5"/>
        <end position="23"/>
    </location>
</feature>
<accession>A0A5C6E7Q8</accession>
<dbReference type="EMBL" id="SJPY01000003">
    <property type="protein sequence ID" value="TWU43249.1"/>
    <property type="molecule type" value="Genomic_DNA"/>
</dbReference>
<evidence type="ECO:0000256" key="1">
    <source>
        <dbReference type="SAM" id="Phobius"/>
    </source>
</evidence>
<keyword evidence="1" id="KW-0472">Membrane</keyword>
<gene>
    <name evidence="2" type="ORF">Q31b_22870</name>
</gene>
<name>A0A5C6E7Q8_9BACT</name>
<keyword evidence="3" id="KW-1185">Reference proteome</keyword>
<dbReference type="Proteomes" id="UP000315471">
    <property type="component" value="Unassembled WGS sequence"/>
</dbReference>
<protein>
    <submittedName>
        <fullName evidence="2">Uncharacterized protein</fullName>
    </submittedName>
</protein>
<reference evidence="2 3" key="1">
    <citation type="submission" date="2019-02" db="EMBL/GenBank/DDBJ databases">
        <title>Deep-cultivation of Planctomycetes and their phenomic and genomic characterization uncovers novel biology.</title>
        <authorList>
            <person name="Wiegand S."/>
            <person name="Jogler M."/>
            <person name="Boedeker C."/>
            <person name="Pinto D."/>
            <person name="Vollmers J."/>
            <person name="Rivas-Marin E."/>
            <person name="Kohn T."/>
            <person name="Peeters S.H."/>
            <person name="Heuer A."/>
            <person name="Rast P."/>
            <person name="Oberbeckmann S."/>
            <person name="Bunk B."/>
            <person name="Jeske O."/>
            <person name="Meyerdierks A."/>
            <person name="Storesund J.E."/>
            <person name="Kallscheuer N."/>
            <person name="Luecker S."/>
            <person name="Lage O.M."/>
            <person name="Pohl T."/>
            <person name="Merkel B.J."/>
            <person name="Hornburger P."/>
            <person name="Mueller R.-W."/>
            <person name="Bruemmer F."/>
            <person name="Labrenz M."/>
            <person name="Spormann A.M."/>
            <person name="Op Den Camp H."/>
            <person name="Overmann J."/>
            <person name="Amann R."/>
            <person name="Jetten M.S.M."/>
            <person name="Mascher T."/>
            <person name="Medema M.H."/>
            <person name="Devos D.P."/>
            <person name="Kaster A.-K."/>
            <person name="Ovreas L."/>
            <person name="Rohde M."/>
            <person name="Galperin M.Y."/>
            <person name="Jogler C."/>
        </authorList>
    </citation>
    <scope>NUCLEOTIDE SEQUENCE [LARGE SCALE GENOMIC DNA]</scope>
    <source>
        <strain evidence="2 3">Q31b</strain>
    </source>
</reference>
<feature type="transmembrane region" description="Helical" evidence="1">
    <location>
        <begin position="58"/>
        <end position="77"/>
    </location>
</feature>
<organism evidence="2 3">
    <name type="scientific">Novipirellula aureliae</name>
    <dbReference type="NCBI Taxonomy" id="2527966"/>
    <lineage>
        <taxon>Bacteria</taxon>
        <taxon>Pseudomonadati</taxon>
        <taxon>Planctomycetota</taxon>
        <taxon>Planctomycetia</taxon>
        <taxon>Pirellulales</taxon>
        <taxon>Pirellulaceae</taxon>
        <taxon>Novipirellula</taxon>
    </lineage>
</organism>
<sequence length="88" mass="9961">MWRTLFVALGVMAIILGIEFLFIDSATLYDPDTVRTVGMVDTSSVTGNAAKEFRPKDWMPWALLSGGVVTIVYSYLIPIRYRSWRQNA</sequence>
<evidence type="ECO:0000313" key="2">
    <source>
        <dbReference type="EMBL" id="TWU43249.1"/>
    </source>
</evidence>
<proteinExistence type="predicted"/>
<dbReference type="RefSeq" id="WP_146599710.1">
    <property type="nucleotide sequence ID" value="NZ_SJPY01000003.1"/>
</dbReference>
<keyword evidence="1" id="KW-0812">Transmembrane</keyword>
<comment type="caution">
    <text evidence="2">The sequence shown here is derived from an EMBL/GenBank/DDBJ whole genome shotgun (WGS) entry which is preliminary data.</text>
</comment>
<keyword evidence="1" id="KW-1133">Transmembrane helix</keyword>